<evidence type="ECO:0000313" key="2">
    <source>
        <dbReference type="EMBL" id="KAF7372513.1"/>
    </source>
</evidence>
<reference evidence="2" key="1">
    <citation type="submission" date="2020-05" db="EMBL/GenBank/DDBJ databases">
        <title>Mycena genomes resolve the evolution of fungal bioluminescence.</title>
        <authorList>
            <person name="Tsai I.J."/>
        </authorList>
    </citation>
    <scope>NUCLEOTIDE SEQUENCE</scope>
    <source>
        <strain evidence="2">CCC161011</strain>
    </source>
</reference>
<dbReference type="EMBL" id="JACAZI010000001">
    <property type="protein sequence ID" value="KAF7372513.1"/>
    <property type="molecule type" value="Genomic_DNA"/>
</dbReference>
<keyword evidence="3" id="KW-1185">Reference proteome</keyword>
<sequence>MTVIIPIVVEDVARPIVAALSLALALGNLEHFASAALPCSPMHSFSTTQPTVSQPAAPPPPSTRPPDTGSRAQYMNGFGGVPQPVQGNVSTQCQRLALSSPPAIRSLLHSSTITPHERLSRQVTATLHPPLQSILAESKVIVVCWPMVPPGSLFEPAGYPAPKISVHNDHTKCYAERFKEFHLVFTIKVPTQGHISPVEFSSQIKANLDPHDISLPLALRVSTLAPPTTYIPSPLLSSRRRSTALTTDCTPALV</sequence>
<feature type="region of interest" description="Disordered" evidence="1">
    <location>
        <begin position="44"/>
        <end position="73"/>
    </location>
</feature>
<evidence type="ECO:0000313" key="3">
    <source>
        <dbReference type="Proteomes" id="UP000620124"/>
    </source>
</evidence>
<proteinExistence type="predicted"/>
<evidence type="ECO:0000256" key="1">
    <source>
        <dbReference type="SAM" id="MobiDB-lite"/>
    </source>
</evidence>
<dbReference type="OrthoDB" id="10559872at2759"/>
<accession>A0A8H6Z4P1</accession>
<organism evidence="2 3">
    <name type="scientific">Mycena venus</name>
    <dbReference type="NCBI Taxonomy" id="2733690"/>
    <lineage>
        <taxon>Eukaryota</taxon>
        <taxon>Fungi</taxon>
        <taxon>Dikarya</taxon>
        <taxon>Basidiomycota</taxon>
        <taxon>Agaricomycotina</taxon>
        <taxon>Agaricomycetes</taxon>
        <taxon>Agaricomycetidae</taxon>
        <taxon>Agaricales</taxon>
        <taxon>Marasmiineae</taxon>
        <taxon>Mycenaceae</taxon>
        <taxon>Mycena</taxon>
    </lineage>
</organism>
<comment type="caution">
    <text evidence="2">The sequence shown here is derived from an EMBL/GenBank/DDBJ whole genome shotgun (WGS) entry which is preliminary data.</text>
</comment>
<name>A0A8H6Z4P1_9AGAR</name>
<protein>
    <submittedName>
        <fullName evidence="2">Uncharacterized protein</fullName>
    </submittedName>
</protein>
<dbReference type="AlphaFoldDB" id="A0A8H6Z4P1"/>
<dbReference type="Proteomes" id="UP000620124">
    <property type="component" value="Unassembled WGS sequence"/>
</dbReference>
<gene>
    <name evidence="2" type="ORF">MVEN_00113200</name>
</gene>